<dbReference type="EMBL" id="CCFA01002100">
    <property type="protein sequence ID" value="CDW97670.1"/>
    <property type="molecule type" value="Genomic_DNA"/>
</dbReference>
<name>A0A0F7SA47_9BASI</name>
<dbReference type="Proteomes" id="UP000242770">
    <property type="component" value="Unassembled WGS sequence"/>
</dbReference>
<organism evidence="1 2">
    <name type="scientific">Sporisorium scitamineum</name>
    <dbReference type="NCBI Taxonomy" id="49012"/>
    <lineage>
        <taxon>Eukaryota</taxon>
        <taxon>Fungi</taxon>
        <taxon>Dikarya</taxon>
        <taxon>Basidiomycota</taxon>
        <taxon>Ustilaginomycotina</taxon>
        <taxon>Ustilaginomycetes</taxon>
        <taxon>Ustilaginales</taxon>
        <taxon>Ustilaginaceae</taxon>
        <taxon>Sporisorium</taxon>
    </lineage>
</organism>
<proteinExistence type="predicted"/>
<protein>
    <submittedName>
        <fullName evidence="1">Uncharacterized protein</fullName>
    </submittedName>
</protein>
<sequence>MPMEAIHLLSAAEPHMPSVEELKQLAGAARPWLQNRDMYKANVEESESNNQAILWATLQQDDASLAQKVQFEEPIDMDELQHLQHLLPVKNSNPNYVQD</sequence>
<dbReference type="AlphaFoldDB" id="A0A0F7SA47"/>
<evidence type="ECO:0000313" key="1">
    <source>
        <dbReference type="EMBL" id="CDW97670.1"/>
    </source>
</evidence>
<accession>A0A0F7SA47</accession>
<evidence type="ECO:0000313" key="2">
    <source>
        <dbReference type="Proteomes" id="UP000242770"/>
    </source>
</evidence>
<keyword evidence="2" id="KW-1185">Reference proteome</keyword>
<reference evidence="2" key="1">
    <citation type="submission" date="2014-06" db="EMBL/GenBank/DDBJ databases">
        <authorList>
            <person name="Berkman P.J."/>
        </authorList>
    </citation>
    <scope>NUCLEOTIDE SEQUENCE [LARGE SCALE GENOMIC DNA]</scope>
</reference>
<gene>
    <name evidence="1" type="primary">SSCI36880.1</name>
</gene>